<sequence length="267" mass="28932">MVDVFEEIVRIRSEGDSAALVTVTSVKGSAPRAEGSKMLVRSDGSILGSIGGGSVEARVCLEALKVIQGGQPVMLHYDLTGKDAAEGGMICGGTMEIFIEPIVTDPVLYIFGAGHVSFAISKIGKIVGFKVVVIDDREEFANPERFPEADETIALDFDKVFSRLKINKLSYIVIVTRGHLLDEKALEWALKTDAGYIGMIGSQKKNQTVMSHLESKGISKERLNSVYAPIGLDIHAETPEEIAVSIIAEIISVRREKKSTGPKTWKV</sequence>
<reference evidence="3" key="1">
    <citation type="submission" date="2018-01" db="EMBL/GenBank/DDBJ databases">
        <authorList>
            <person name="Regsiter A."/>
            <person name="William W."/>
        </authorList>
    </citation>
    <scope>NUCLEOTIDE SEQUENCE</scope>
    <source>
        <strain evidence="3">TRIP AH-1</strain>
    </source>
</reference>
<dbReference type="InterPro" id="IPR003777">
    <property type="entry name" value="XdhC_CoxI"/>
</dbReference>
<name>A0A445MXC1_9BACT</name>
<dbReference type="PANTHER" id="PTHR30388">
    <property type="entry name" value="ALDEHYDE OXIDOREDUCTASE MOLYBDENUM COFACTOR ASSEMBLY PROTEIN"/>
    <property type="match status" value="1"/>
</dbReference>
<dbReference type="InterPro" id="IPR027051">
    <property type="entry name" value="XdhC_Rossmann_dom"/>
</dbReference>
<evidence type="ECO:0000313" key="3">
    <source>
        <dbReference type="EMBL" id="SPD74115.1"/>
    </source>
</evidence>
<dbReference type="InterPro" id="IPR052698">
    <property type="entry name" value="MoCofactor_Util/Proc"/>
</dbReference>
<dbReference type="Pfam" id="PF02625">
    <property type="entry name" value="XdhC_CoxI"/>
    <property type="match status" value="1"/>
</dbReference>
<protein>
    <recommendedName>
        <fullName evidence="4">Xanthine dehydrogenase</fullName>
    </recommendedName>
</protein>
<organism evidence="3">
    <name type="scientific">uncultured Desulfobacterium sp</name>
    <dbReference type="NCBI Taxonomy" id="201089"/>
    <lineage>
        <taxon>Bacteria</taxon>
        <taxon>Pseudomonadati</taxon>
        <taxon>Thermodesulfobacteriota</taxon>
        <taxon>Desulfobacteria</taxon>
        <taxon>Desulfobacterales</taxon>
        <taxon>Desulfobacteriaceae</taxon>
        <taxon>Desulfobacterium</taxon>
        <taxon>environmental samples</taxon>
    </lineage>
</organism>
<dbReference type="Pfam" id="PF13478">
    <property type="entry name" value="XdhC_C"/>
    <property type="match status" value="1"/>
</dbReference>
<evidence type="ECO:0000259" key="1">
    <source>
        <dbReference type="Pfam" id="PF02625"/>
    </source>
</evidence>
<dbReference type="AlphaFoldDB" id="A0A445MXC1"/>
<dbReference type="PANTHER" id="PTHR30388:SF6">
    <property type="entry name" value="XANTHINE DEHYDROGENASE SUBUNIT A-RELATED"/>
    <property type="match status" value="1"/>
</dbReference>
<feature type="domain" description="XdhC- CoxI" evidence="1">
    <location>
        <begin position="13"/>
        <end position="78"/>
    </location>
</feature>
<gene>
    <name evidence="3" type="ORF">PITCH_A2050003</name>
</gene>
<proteinExistence type="predicted"/>
<accession>A0A445MXC1</accession>
<dbReference type="EMBL" id="OJIN01000119">
    <property type="protein sequence ID" value="SPD74115.1"/>
    <property type="molecule type" value="Genomic_DNA"/>
</dbReference>
<evidence type="ECO:0000259" key="2">
    <source>
        <dbReference type="Pfam" id="PF13478"/>
    </source>
</evidence>
<dbReference type="Gene3D" id="3.40.50.720">
    <property type="entry name" value="NAD(P)-binding Rossmann-like Domain"/>
    <property type="match status" value="1"/>
</dbReference>
<feature type="domain" description="XdhC Rossmann" evidence="2">
    <location>
        <begin position="108"/>
        <end position="250"/>
    </location>
</feature>
<evidence type="ECO:0008006" key="4">
    <source>
        <dbReference type="Google" id="ProtNLM"/>
    </source>
</evidence>